<evidence type="ECO:0000256" key="11">
    <source>
        <dbReference type="ARBA" id="ARBA00023288"/>
    </source>
</evidence>
<dbReference type="SMR" id="A0A2X3X9U2"/>
<organism evidence="17 19">
    <name type="scientific">Streptococcus equi subsp. zooepidemicus</name>
    <dbReference type="NCBI Taxonomy" id="40041"/>
    <lineage>
        <taxon>Bacteria</taxon>
        <taxon>Bacillati</taxon>
        <taxon>Bacillota</taxon>
        <taxon>Bacilli</taxon>
        <taxon>Lactobacillales</taxon>
        <taxon>Streptococcaceae</taxon>
        <taxon>Streptococcus</taxon>
    </lineage>
</organism>
<dbReference type="Pfam" id="PF13145">
    <property type="entry name" value="Rotamase_2"/>
    <property type="match status" value="1"/>
</dbReference>
<dbReference type="NCBIfam" id="NF009105">
    <property type="entry name" value="PRK12450.1"/>
    <property type="match status" value="1"/>
</dbReference>
<evidence type="ECO:0000256" key="12">
    <source>
        <dbReference type="HAMAP-Rule" id="MF_01145"/>
    </source>
</evidence>
<dbReference type="PANTHER" id="PTHR47245:SF1">
    <property type="entry name" value="FOLDASE PROTEIN PRSA"/>
    <property type="match status" value="1"/>
</dbReference>
<sequence length="333" mass="36574">MKKSTKLLAGIVTLASAMTLAACQSTNDNTSVITMKGDTISVSDFYNETKNTEISQRAMLNLVVSRVFEDQYGKKVSKKKTEEAYNKSAEQYGASFSAALAQSGLTTDTYKRQIRSAMLVEYAVKEAAKKELTDADYKKAYESYTPEMTTQVITLDNEETAKAILGEVKAEGADFAAIAKEKTTAADKKVDYKFDSGDTKLPADVIKAASGLKEGDISEVVSVLDPATYQNKFYIVKVTKKAEKASDWKKYKKRLKEIVLAEKTQNIDFQNKVIAKALDKANVKIKDQAFANILAQYANTDKKASKANTSKSDQKTSSDSSKDSQSSKSKSEK</sequence>
<feature type="region of interest" description="Disordered" evidence="13">
    <location>
        <begin position="301"/>
        <end position="333"/>
    </location>
</feature>
<evidence type="ECO:0000313" key="18">
    <source>
        <dbReference type="Proteomes" id="UP000255476"/>
    </source>
</evidence>
<evidence type="ECO:0000256" key="10">
    <source>
        <dbReference type="ARBA" id="ARBA00023235"/>
    </source>
</evidence>
<dbReference type="Gene3D" id="3.10.50.40">
    <property type="match status" value="1"/>
</dbReference>
<dbReference type="AlphaFoldDB" id="A0A2X3X9U2"/>
<feature type="compositionally biased region" description="Basic and acidic residues" evidence="13">
    <location>
        <begin position="312"/>
        <end position="322"/>
    </location>
</feature>
<keyword evidence="5 12" id="KW-1003">Cell membrane</keyword>
<evidence type="ECO:0000256" key="9">
    <source>
        <dbReference type="ARBA" id="ARBA00023139"/>
    </source>
</evidence>
<proteinExistence type="inferred from homology"/>
<feature type="chain" id="PRO_5041068865" description="Foldase protein PrsA" evidence="14">
    <location>
        <begin position="22"/>
        <end position="333"/>
    </location>
</feature>
<dbReference type="PROSITE" id="PS51257">
    <property type="entry name" value="PROKAR_LIPOPROTEIN"/>
    <property type="match status" value="1"/>
</dbReference>
<evidence type="ECO:0000256" key="1">
    <source>
        <dbReference type="ARBA" id="ARBA00000971"/>
    </source>
</evidence>
<dbReference type="SUPFAM" id="SSF54534">
    <property type="entry name" value="FKBP-like"/>
    <property type="match status" value="1"/>
</dbReference>
<feature type="compositionally biased region" description="Low complexity" evidence="13">
    <location>
        <begin position="323"/>
        <end position="333"/>
    </location>
</feature>
<accession>A0A2X3X9U2</accession>
<evidence type="ECO:0000256" key="7">
    <source>
        <dbReference type="ARBA" id="ARBA00023110"/>
    </source>
</evidence>
<dbReference type="NCBIfam" id="NF002361">
    <property type="entry name" value="PRK01326.1"/>
    <property type="match status" value="1"/>
</dbReference>
<evidence type="ECO:0000259" key="15">
    <source>
        <dbReference type="PROSITE" id="PS50198"/>
    </source>
</evidence>
<dbReference type="Proteomes" id="UP000255476">
    <property type="component" value="Unassembled WGS sequence"/>
</dbReference>
<feature type="signal peptide" evidence="14">
    <location>
        <begin position="1"/>
        <end position="21"/>
    </location>
</feature>
<comment type="similarity">
    <text evidence="4 12">Belongs to the PrsA family.</text>
</comment>
<dbReference type="GO" id="GO:0005886">
    <property type="term" value="C:plasma membrane"/>
    <property type="evidence" value="ECO:0007669"/>
    <property type="project" value="UniProtKB-SubCell"/>
</dbReference>
<dbReference type="PANTHER" id="PTHR47245">
    <property type="entry name" value="PEPTIDYLPROLYL ISOMERASE"/>
    <property type="match status" value="1"/>
</dbReference>
<feature type="domain" description="PpiC" evidence="15">
    <location>
        <begin position="145"/>
        <end position="240"/>
    </location>
</feature>
<reference evidence="16 18" key="1">
    <citation type="submission" date="2018-06" db="EMBL/GenBank/DDBJ databases">
        <authorList>
            <consortium name="Pathogen Informatics"/>
            <person name="Doyle S."/>
        </authorList>
    </citation>
    <scope>NUCLEOTIDE SEQUENCE [LARGE SCALE GENOMIC DNA]</scope>
    <source>
        <strain evidence="16 18">NCTC7023</strain>
    </source>
</reference>
<keyword evidence="7 12" id="KW-0697">Rotamase</keyword>
<name>A0A2X3X9U2_STRSZ</name>
<dbReference type="InterPro" id="IPR000297">
    <property type="entry name" value="PPIase_PpiC"/>
</dbReference>
<dbReference type="InterPro" id="IPR027304">
    <property type="entry name" value="Trigger_fact/SurA_dom_sf"/>
</dbReference>
<dbReference type="InterPro" id="IPR023059">
    <property type="entry name" value="Foldase_PrsA"/>
</dbReference>
<dbReference type="EMBL" id="UHHT01000001">
    <property type="protein sequence ID" value="SUO82707.1"/>
    <property type="molecule type" value="Genomic_DNA"/>
</dbReference>
<evidence type="ECO:0000256" key="14">
    <source>
        <dbReference type="SAM" id="SignalP"/>
    </source>
</evidence>
<comment type="catalytic activity">
    <reaction evidence="1 12">
        <text>[protein]-peptidylproline (omega=180) = [protein]-peptidylproline (omega=0)</text>
        <dbReference type="Rhea" id="RHEA:16237"/>
        <dbReference type="Rhea" id="RHEA-COMP:10747"/>
        <dbReference type="Rhea" id="RHEA-COMP:10748"/>
        <dbReference type="ChEBI" id="CHEBI:83833"/>
        <dbReference type="ChEBI" id="CHEBI:83834"/>
        <dbReference type="EC" id="5.2.1.8"/>
    </reaction>
</comment>
<dbReference type="HAMAP" id="MF_01145">
    <property type="entry name" value="Foldase_PrsA"/>
    <property type="match status" value="1"/>
</dbReference>
<reference evidence="17 19" key="2">
    <citation type="submission" date="2018-12" db="EMBL/GenBank/DDBJ databases">
        <authorList>
            <consortium name="Pathogen Informatics"/>
        </authorList>
    </citation>
    <scope>NUCLEOTIDE SEQUENCE [LARGE SCALE GENOMIC DNA]</scope>
    <source>
        <strain evidence="17 19">NCTC6180</strain>
    </source>
</reference>
<evidence type="ECO:0000256" key="4">
    <source>
        <dbReference type="ARBA" id="ARBA00006071"/>
    </source>
</evidence>
<evidence type="ECO:0000256" key="5">
    <source>
        <dbReference type="ARBA" id="ARBA00022475"/>
    </source>
</evidence>
<evidence type="ECO:0000256" key="13">
    <source>
        <dbReference type="SAM" id="MobiDB-lite"/>
    </source>
</evidence>
<dbReference type="PROSITE" id="PS50198">
    <property type="entry name" value="PPIC_PPIASE_2"/>
    <property type="match status" value="1"/>
</dbReference>
<dbReference type="RefSeq" id="WP_012515307.1">
    <property type="nucleotide sequence ID" value="NZ_CP065191.1"/>
</dbReference>
<keyword evidence="8 12" id="KW-0472">Membrane</keyword>
<dbReference type="Proteomes" id="UP000269903">
    <property type="component" value="Chromosome"/>
</dbReference>
<dbReference type="GO" id="GO:0003755">
    <property type="term" value="F:peptidyl-prolyl cis-trans isomerase activity"/>
    <property type="evidence" value="ECO:0007669"/>
    <property type="project" value="UniProtKB-UniRule"/>
</dbReference>
<evidence type="ECO:0000313" key="17">
    <source>
        <dbReference type="EMBL" id="VEF07657.1"/>
    </source>
</evidence>
<keyword evidence="11 12" id="KW-0449">Lipoprotein</keyword>
<comment type="function">
    <text evidence="2 12">Plays a major role in protein secretion by helping the post-translocational extracellular folding of several secreted proteins.</text>
</comment>
<comment type="subcellular location">
    <subcellularLocation>
        <location evidence="3 12">Cell membrane</location>
        <topology evidence="3 12">Lipid-anchor</topology>
    </subcellularLocation>
</comment>
<gene>
    <name evidence="12 17" type="primary">prsA</name>
    <name evidence="17" type="ORF">NCTC6180_01212</name>
    <name evidence="16" type="ORF">NCTC7023_02081</name>
</gene>
<dbReference type="EMBL" id="LR134317">
    <property type="protein sequence ID" value="VEF07657.1"/>
    <property type="molecule type" value="Genomic_DNA"/>
</dbReference>
<evidence type="ECO:0000256" key="6">
    <source>
        <dbReference type="ARBA" id="ARBA00022729"/>
    </source>
</evidence>
<dbReference type="GO" id="GO:0006457">
    <property type="term" value="P:protein folding"/>
    <property type="evidence" value="ECO:0007669"/>
    <property type="project" value="UniProtKB-UniRule"/>
</dbReference>
<keyword evidence="9 12" id="KW-0564">Palmitate</keyword>
<dbReference type="InterPro" id="IPR050245">
    <property type="entry name" value="PrsA_foldase"/>
</dbReference>
<keyword evidence="6 12" id="KW-0732">Signal</keyword>
<dbReference type="InterPro" id="IPR046357">
    <property type="entry name" value="PPIase_dom_sf"/>
</dbReference>
<evidence type="ECO:0000313" key="16">
    <source>
        <dbReference type="EMBL" id="SUO82707.1"/>
    </source>
</evidence>
<evidence type="ECO:0000313" key="19">
    <source>
        <dbReference type="Proteomes" id="UP000269903"/>
    </source>
</evidence>
<dbReference type="EC" id="5.2.1.8" evidence="12"/>
<keyword evidence="10 12" id="KW-0413">Isomerase</keyword>
<evidence type="ECO:0000256" key="3">
    <source>
        <dbReference type="ARBA" id="ARBA00004193"/>
    </source>
</evidence>
<evidence type="ECO:0000256" key="2">
    <source>
        <dbReference type="ARBA" id="ARBA00003828"/>
    </source>
</evidence>
<protein>
    <recommendedName>
        <fullName evidence="12">Foldase protein PrsA</fullName>
        <ecNumber evidence="12">5.2.1.8</ecNumber>
    </recommendedName>
</protein>
<evidence type="ECO:0000256" key="8">
    <source>
        <dbReference type="ARBA" id="ARBA00023136"/>
    </source>
</evidence>
<dbReference type="SUPFAM" id="SSF109998">
    <property type="entry name" value="Triger factor/SurA peptide-binding domain-like"/>
    <property type="match status" value="1"/>
</dbReference>